<name>A0A402AQZ5_9CHLR</name>
<gene>
    <name evidence="1" type="ORF">KDK_53120</name>
</gene>
<sequence length="56" mass="6365">MMIGKQSMLHNYNISKAIIVYVILNEVNVLFNMLRLPSSGDVAYVEDHVYCLSLFG</sequence>
<organism evidence="1 2">
    <name type="scientific">Dictyobacter kobayashii</name>
    <dbReference type="NCBI Taxonomy" id="2014872"/>
    <lineage>
        <taxon>Bacteria</taxon>
        <taxon>Bacillati</taxon>
        <taxon>Chloroflexota</taxon>
        <taxon>Ktedonobacteria</taxon>
        <taxon>Ktedonobacterales</taxon>
        <taxon>Dictyobacteraceae</taxon>
        <taxon>Dictyobacter</taxon>
    </lineage>
</organism>
<dbReference type="AlphaFoldDB" id="A0A402AQZ5"/>
<dbReference type="EMBL" id="BIFS01000001">
    <property type="protein sequence ID" value="GCE21512.1"/>
    <property type="molecule type" value="Genomic_DNA"/>
</dbReference>
<protein>
    <submittedName>
        <fullName evidence="1">Uncharacterized protein</fullName>
    </submittedName>
</protein>
<evidence type="ECO:0000313" key="2">
    <source>
        <dbReference type="Proteomes" id="UP000287188"/>
    </source>
</evidence>
<reference evidence="2" key="1">
    <citation type="submission" date="2018-12" db="EMBL/GenBank/DDBJ databases">
        <title>Tengunoibacter tsumagoiensis gen. nov., sp. nov., Dictyobacter kobayashii sp. nov., D. alpinus sp. nov., and D. joshuensis sp. nov. and description of Dictyobacteraceae fam. nov. within the order Ktedonobacterales isolated from Tengu-no-mugimeshi.</title>
        <authorList>
            <person name="Wang C.M."/>
            <person name="Zheng Y."/>
            <person name="Sakai Y."/>
            <person name="Toyoda A."/>
            <person name="Minakuchi Y."/>
            <person name="Abe K."/>
            <person name="Yokota A."/>
            <person name="Yabe S."/>
        </authorList>
    </citation>
    <scope>NUCLEOTIDE SEQUENCE [LARGE SCALE GENOMIC DNA]</scope>
    <source>
        <strain evidence="2">Uno11</strain>
    </source>
</reference>
<comment type="caution">
    <text evidence="1">The sequence shown here is derived from an EMBL/GenBank/DDBJ whole genome shotgun (WGS) entry which is preliminary data.</text>
</comment>
<keyword evidence="2" id="KW-1185">Reference proteome</keyword>
<accession>A0A402AQZ5</accession>
<evidence type="ECO:0000313" key="1">
    <source>
        <dbReference type="EMBL" id="GCE21512.1"/>
    </source>
</evidence>
<dbReference type="Proteomes" id="UP000287188">
    <property type="component" value="Unassembled WGS sequence"/>
</dbReference>
<proteinExistence type="predicted"/>